<dbReference type="PANTHER" id="PTHR13318:SF105">
    <property type="entry name" value="F-BOX_LRR-REPEAT PROTEIN 3"/>
    <property type="match status" value="1"/>
</dbReference>
<gene>
    <name evidence="2" type="ORF">ZOSMA_141G00130</name>
</gene>
<sequence length="701" mass="76001">MIRVLSSFHTPSSIILPESKTTLFSTHSGTVIRIDDAHDISMGVKRRRRCSPEAMSLEAMPEEILFCILDKMTAQSLKSVSLSCKTLHNVESRHRRTLKPLRSSLLPAVLSRYTSILHLDLTLCPCVPDSLLFSRLPQSLLSIDLSRSRGFSAAGLTGLVGRCGSLVEIDVSGGTELGDAEMAVISDGAKRLERLRIRMCKGVTDVGVGMVAVGCSHLRELRLKSCSGVTDLGVELVAVKCRMLEVLDLSFVPITGKCLPAVLQLQYLQELYLSGCSGIDYESLMDLDQKCESLHLLDLSNCENVSHVGLCSITNGTTNLRQLILSYSFLGLSNSMINLSKLHSIKLDGCKVNCSGLKSIGNSNMLLKELSLSKCNGVTDESLSYIVGKHRELVKLDITCCRGITHDSIVSITKSCSYLTSLRLESCSLISVKAFPLIGQCCRLLEDLNLTDTGLDDEGLKAISACSKLSSLKIGFCLDISDNGLIYIGKACKNLKEIDLYRSDGITDVGITAIALGCSDLETIDLAYCTKITDNSMNSLSNCSKLSTLEIRGCSQVSSLGVSTITVGCRQITNLDMKRCSKINDAGMLSIAHYSQNLRHINISYCSITDMGLLALANISCLQSMTILHVKGLSPSGLTATLMACGGLTKVKLHVATKSLLPLQIIEHIKSRGCVFQWIHKPISTGLLPTFWPCCCLNDNC</sequence>
<dbReference type="OMA" id="SINLWYC"/>
<reference evidence="3" key="1">
    <citation type="journal article" date="2016" name="Nature">
        <title>The genome of the seagrass Zostera marina reveals angiosperm adaptation to the sea.</title>
        <authorList>
            <person name="Olsen J.L."/>
            <person name="Rouze P."/>
            <person name="Verhelst B."/>
            <person name="Lin Y.-C."/>
            <person name="Bayer T."/>
            <person name="Collen J."/>
            <person name="Dattolo E."/>
            <person name="De Paoli E."/>
            <person name="Dittami S."/>
            <person name="Maumus F."/>
            <person name="Michel G."/>
            <person name="Kersting A."/>
            <person name="Lauritano C."/>
            <person name="Lohaus R."/>
            <person name="Toepel M."/>
            <person name="Tonon T."/>
            <person name="Vanneste K."/>
            <person name="Amirebrahimi M."/>
            <person name="Brakel J."/>
            <person name="Bostroem C."/>
            <person name="Chovatia M."/>
            <person name="Grimwood J."/>
            <person name="Jenkins J.W."/>
            <person name="Jueterbock A."/>
            <person name="Mraz A."/>
            <person name="Stam W.T."/>
            <person name="Tice H."/>
            <person name="Bornberg-Bauer E."/>
            <person name="Green P.J."/>
            <person name="Pearson G.A."/>
            <person name="Procaccini G."/>
            <person name="Duarte C.M."/>
            <person name="Schmutz J."/>
            <person name="Reusch T.B.H."/>
            <person name="Van de Peer Y."/>
        </authorList>
    </citation>
    <scope>NUCLEOTIDE SEQUENCE [LARGE SCALE GENOMIC DNA]</scope>
    <source>
        <strain evidence="3">cv. Finnish</strain>
    </source>
</reference>
<dbReference type="Proteomes" id="UP000036987">
    <property type="component" value="Unassembled WGS sequence"/>
</dbReference>
<dbReference type="Gene3D" id="3.80.10.10">
    <property type="entry name" value="Ribonuclease Inhibitor"/>
    <property type="match status" value="4"/>
</dbReference>
<accession>A0A0K9PXK8</accession>
<comment type="caution">
    <text evidence="2">The sequence shown here is derived from an EMBL/GenBank/DDBJ whole genome shotgun (WGS) entry which is preliminary data.</text>
</comment>
<dbReference type="InterPro" id="IPR057207">
    <property type="entry name" value="FBXL15_LRR"/>
</dbReference>
<dbReference type="AlphaFoldDB" id="A0A0K9PXK8"/>
<dbReference type="Pfam" id="PF25372">
    <property type="entry name" value="DUF7885"/>
    <property type="match status" value="3"/>
</dbReference>
<evidence type="ECO:0000313" key="3">
    <source>
        <dbReference type="Proteomes" id="UP000036987"/>
    </source>
</evidence>
<evidence type="ECO:0000313" key="2">
    <source>
        <dbReference type="EMBL" id="KMZ73741.1"/>
    </source>
</evidence>
<dbReference type="SMART" id="SM00367">
    <property type="entry name" value="LRR_CC"/>
    <property type="match status" value="13"/>
</dbReference>
<protein>
    <submittedName>
        <fullName evidence="2">F-box/LRR-repeat protein</fullName>
    </submittedName>
</protein>
<name>A0A0K9PXK8_ZOSMR</name>
<feature type="domain" description="F-box" evidence="1">
    <location>
        <begin position="54"/>
        <end position="101"/>
    </location>
</feature>
<proteinExistence type="predicted"/>
<keyword evidence="3" id="KW-1185">Reference proteome</keyword>
<dbReference type="STRING" id="29655.A0A0K9PXK8"/>
<evidence type="ECO:0000259" key="1">
    <source>
        <dbReference type="PROSITE" id="PS50181"/>
    </source>
</evidence>
<dbReference type="PANTHER" id="PTHR13318">
    <property type="entry name" value="PARTNER OF PAIRED, ISOFORM B-RELATED"/>
    <property type="match status" value="1"/>
</dbReference>
<dbReference type="EMBL" id="LFYR01000537">
    <property type="protein sequence ID" value="KMZ73741.1"/>
    <property type="molecule type" value="Genomic_DNA"/>
</dbReference>
<dbReference type="GO" id="GO:0031146">
    <property type="term" value="P:SCF-dependent proteasomal ubiquitin-dependent protein catabolic process"/>
    <property type="evidence" value="ECO:0000318"/>
    <property type="project" value="GO_Central"/>
</dbReference>
<dbReference type="FunFam" id="3.80.10.10:FF:000276">
    <property type="entry name" value="F-box/LRR-repeat protein 3"/>
    <property type="match status" value="1"/>
</dbReference>
<dbReference type="PROSITE" id="PS50181">
    <property type="entry name" value="FBOX"/>
    <property type="match status" value="1"/>
</dbReference>
<dbReference type="InterPro" id="IPR032675">
    <property type="entry name" value="LRR_dom_sf"/>
</dbReference>
<dbReference type="InterPro" id="IPR006553">
    <property type="entry name" value="Leu-rich_rpt_Cys-con_subtyp"/>
</dbReference>
<dbReference type="GO" id="GO:0019005">
    <property type="term" value="C:SCF ubiquitin ligase complex"/>
    <property type="evidence" value="ECO:0000318"/>
    <property type="project" value="GO_Central"/>
</dbReference>
<dbReference type="SUPFAM" id="SSF52047">
    <property type="entry name" value="RNI-like"/>
    <property type="match status" value="2"/>
</dbReference>
<dbReference type="OrthoDB" id="550575at2759"/>
<dbReference type="InterPro" id="IPR001810">
    <property type="entry name" value="F-box_dom"/>
</dbReference>
<dbReference type="Pfam" id="PF00646">
    <property type="entry name" value="F-box"/>
    <property type="match status" value="1"/>
</dbReference>
<organism evidence="2 3">
    <name type="scientific">Zostera marina</name>
    <name type="common">Eelgrass</name>
    <dbReference type="NCBI Taxonomy" id="29655"/>
    <lineage>
        <taxon>Eukaryota</taxon>
        <taxon>Viridiplantae</taxon>
        <taxon>Streptophyta</taxon>
        <taxon>Embryophyta</taxon>
        <taxon>Tracheophyta</taxon>
        <taxon>Spermatophyta</taxon>
        <taxon>Magnoliopsida</taxon>
        <taxon>Liliopsida</taxon>
        <taxon>Zosteraceae</taxon>
        <taxon>Zostera</taxon>
    </lineage>
</organism>